<dbReference type="InterPro" id="IPR000014">
    <property type="entry name" value="PAS"/>
</dbReference>
<dbReference type="PANTHER" id="PTHR43711:SF1">
    <property type="entry name" value="HISTIDINE KINASE 1"/>
    <property type="match status" value="1"/>
</dbReference>
<dbReference type="Gene3D" id="3.30.565.10">
    <property type="entry name" value="Histidine kinase-like ATPase, C-terminal domain"/>
    <property type="match status" value="1"/>
</dbReference>
<name>A0A4R9K3V0_9LEPT</name>
<evidence type="ECO:0000313" key="7">
    <source>
        <dbReference type="EMBL" id="TGL60759.1"/>
    </source>
</evidence>
<dbReference type="SMART" id="SM00387">
    <property type="entry name" value="HATPase_c"/>
    <property type="match status" value="1"/>
</dbReference>
<dbReference type="SUPFAM" id="SSF47384">
    <property type="entry name" value="Homodimeric domain of signal transducing histidine kinase"/>
    <property type="match status" value="1"/>
</dbReference>
<dbReference type="Proteomes" id="UP000297762">
    <property type="component" value="Unassembled WGS sequence"/>
</dbReference>
<evidence type="ECO:0000256" key="5">
    <source>
        <dbReference type="ARBA" id="ARBA00023012"/>
    </source>
</evidence>
<feature type="domain" description="Histidine kinase" evidence="6">
    <location>
        <begin position="154"/>
        <end position="365"/>
    </location>
</feature>
<keyword evidence="8" id="KW-1185">Reference proteome</keyword>
<comment type="catalytic activity">
    <reaction evidence="1">
        <text>ATP + protein L-histidine = ADP + protein N-phospho-L-histidine.</text>
        <dbReference type="EC" id="2.7.13.3"/>
    </reaction>
</comment>
<keyword evidence="3" id="KW-0808">Transferase</keyword>
<gene>
    <name evidence="7" type="ORF">EHQ64_13165</name>
</gene>
<dbReference type="EC" id="2.7.13.3" evidence="2"/>
<dbReference type="Gene3D" id="1.10.287.130">
    <property type="match status" value="1"/>
</dbReference>
<dbReference type="InterPro" id="IPR003594">
    <property type="entry name" value="HATPase_dom"/>
</dbReference>
<evidence type="ECO:0000313" key="8">
    <source>
        <dbReference type="Proteomes" id="UP000297762"/>
    </source>
</evidence>
<protein>
    <recommendedName>
        <fullName evidence="2">histidine kinase</fullName>
        <ecNumber evidence="2">2.7.13.3</ecNumber>
    </recommendedName>
</protein>
<evidence type="ECO:0000256" key="4">
    <source>
        <dbReference type="ARBA" id="ARBA00022777"/>
    </source>
</evidence>
<dbReference type="Pfam" id="PF00512">
    <property type="entry name" value="HisKA"/>
    <property type="match status" value="1"/>
</dbReference>
<dbReference type="EMBL" id="RQGF01000028">
    <property type="protein sequence ID" value="TGL60759.1"/>
    <property type="molecule type" value="Genomic_DNA"/>
</dbReference>
<dbReference type="SMART" id="SM00388">
    <property type="entry name" value="HisKA"/>
    <property type="match status" value="1"/>
</dbReference>
<dbReference type="InterPro" id="IPR035965">
    <property type="entry name" value="PAS-like_dom_sf"/>
</dbReference>
<dbReference type="CDD" id="cd00082">
    <property type="entry name" value="HisKA"/>
    <property type="match status" value="1"/>
</dbReference>
<dbReference type="InterPro" id="IPR050736">
    <property type="entry name" value="Sensor_HK_Regulatory"/>
</dbReference>
<dbReference type="InterPro" id="IPR036890">
    <property type="entry name" value="HATPase_C_sf"/>
</dbReference>
<evidence type="ECO:0000259" key="6">
    <source>
        <dbReference type="PROSITE" id="PS50109"/>
    </source>
</evidence>
<evidence type="ECO:0000256" key="1">
    <source>
        <dbReference type="ARBA" id="ARBA00000085"/>
    </source>
</evidence>
<dbReference type="OrthoDB" id="340007at2"/>
<dbReference type="InterPro" id="IPR036097">
    <property type="entry name" value="HisK_dim/P_sf"/>
</dbReference>
<dbReference type="InterPro" id="IPR003661">
    <property type="entry name" value="HisK_dim/P_dom"/>
</dbReference>
<sequence>MNTQDRSQEIFNNPELLRKLGDFIPCPLGLSHGTPGNGDVIYLNRSFLEQIGYNYEDIPNGERWFEAALPDPVYREEFLREWKGRVLKAKEEGRDFATMTVRIRLKNGQDKWFEIKGSAWENYLLVAFLDIDEVYNQREELQRRSDFKDRVLSVLTHDLRTPLAQVSALAELIATTDIDPSEREMFAKKIVNELKSVGHFINNTAHWASANFGYLNIKKEAFDPKELFLEMSSFYGAIAETKKVNLTVEVSSPTIVISDKEILSIILRNLISNAVKFTPPGKKVIVRAHSEDQKYRFSIQDEGGGIDPDHLRDLKEGRLSSKLGTVREKGLGIGLSICFDMAKRLDAFLDFESEPAIGTRAILLV</sequence>
<evidence type="ECO:0000256" key="2">
    <source>
        <dbReference type="ARBA" id="ARBA00012438"/>
    </source>
</evidence>
<dbReference type="RefSeq" id="WP_135649928.1">
    <property type="nucleotide sequence ID" value="NZ_RQGF01000028.1"/>
</dbReference>
<dbReference type="SUPFAM" id="SSF55874">
    <property type="entry name" value="ATPase domain of HSP90 chaperone/DNA topoisomerase II/histidine kinase"/>
    <property type="match status" value="1"/>
</dbReference>
<dbReference type="PROSITE" id="PS50109">
    <property type="entry name" value="HIS_KIN"/>
    <property type="match status" value="1"/>
</dbReference>
<proteinExistence type="predicted"/>
<dbReference type="Gene3D" id="3.30.450.20">
    <property type="entry name" value="PAS domain"/>
    <property type="match status" value="1"/>
</dbReference>
<keyword evidence="5" id="KW-0902">Two-component regulatory system</keyword>
<comment type="caution">
    <text evidence="7">The sequence shown here is derived from an EMBL/GenBank/DDBJ whole genome shotgun (WGS) entry which is preliminary data.</text>
</comment>
<dbReference type="SUPFAM" id="SSF55785">
    <property type="entry name" value="PYP-like sensor domain (PAS domain)"/>
    <property type="match status" value="1"/>
</dbReference>
<dbReference type="CDD" id="cd00130">
    <property type="entry name" value="PAS"/>
    <property type="match status" value="1"/>
</dbReference>
<dbReference type="PANTHER" id="PTHR43711">
    <property type="entry name" value="TWO-COMPONENT HISTIDINE KINASE"/>
    <property type="match status" value="1"/>
</dbReference>
<dbReference type="Pfam" id="PF02518">
    <property type="entry name" value="HATPase_c"/>
    <property type="match status" value="1"/>
</dbReference>
<reference evidence="7" key="1">
    <citation type="journal article" date="2019" name="PLoS Negl. Trop. Dis.">
        <title>Revisiting the worldwide diversity of Leptospira species in the environment.</title>
        <authorList>
            <person name="Vincent A.T."/>
            <person name="Schiettekatte O."/>
            <person name="Bourhy P."/>
            <person name="Veyrier F.J."/>
            <person name="Picardeau M."/>
        </authorList>
    </citation>
    <scope>NUCLEOTIDE SEQUENCE [LARGE SCALE GENOMIC DNA]</scope>
    <source>
        <strain evidence="7">201702455</strain>
    </source>
</reference>
<evidence type="ECO:0000256" key="3">
    <source>
        <dbReference type="ARBA" id="ARBA00022679"/>
    </source>
</evidence>
<organism evidence="7 8">
    <name type="scientific">Leptospira sarikeiensis</name>
    <dbReference type="NCBI Taxonomy" id="2484943"/>
    <lineage>
        <taxon>Bacteria</taxon>
        <taxon>Pseudomonadati</taxon>
        <taxon>Spirochaetota</taxon>
        <taxon>Spirochaetia</taxon>
        <taxon>Leptospirales</taxon>
        <taxon>Leptospiraceae</taxon>
        <taxon>Leptospira</taxon>
    </lineage>
</organism>
<dbReference type="NCBIfam" id="TIGR00229">
    <property type="entry name" value="sensory_box"/>
    <property type="match status" value="1"/>
</dbReference>
<keyword evidence="4" id="KW-0418">Kinase</keyword>
<dbReference type="AlphaFoldDB" id="A0A4R9K3V0"/>
<dbReference type="InterPro" id="IPR005467">
    <property type="entry name" value="His_kinase_dom"/>
</dbReference>
<accession>A0A4R9K3V0</accession>
<dbReference type="GO" id="GO:0000155">
    <property type="term" value="F:phosphorelay sensor kinase activity"/>
    <property type="evidence" value="ECO:0007669"/>
    <property type="project" value="InterPro"/>
</dbReference>